<dbReference type="GeneID" id="94197622"/>
<organism evidence="1 2">
    <name type="scientific">Babesia caballi</name>
    <dbReference type="NCBI Taxonomy" id="5871"/>
    <lineage>
        <taxon>Eukaryota</taxon>
        <taxon>Sar</taxon>
        <taxon>Alveolata</taxon>
        <taxon>Apicomplexa</taxon>
        <taxon>Aconoidasida</taxon>
        <taxon>Piroplasmida</taxon>
        <taxon>Babesiidae</taxon>
        <taxon>Babesia</taxon>
    </lineage>
</organism>
<evidence type="ECO:0000313" key="1">
    <source>
        <dbReference type="EMBL" id="GIX66141.1"/>
    </source>
</evidence>
<keyword evidence="2" id="KW-1185">Reference proteome</keyword>
<evidence type="ECO:0000313" key="2">
    <source>
        <dbReference type="Proteomes" id="UP001497744"/>
    </source>
</evidence>
<dbReference type="AlphaFoldDB" id="A0AAV4M234"/>
<protein>
    <submittedName>
        <fullName evidence="1">Phage tail protein I</fullName>
    </submittedName>
</protein>
<dbReference type="Proteomes" id="UP001497744">
    <property type="component" value="Unassembled WGS sequence"/>
</dbReference>
<dbReference type="EMBL" id="BPLF01000006">
    <property type="protein sequence ID" value="GIX66141.1"/>
    <property type="molecule type" value="Genomic_DNA"/>
</dbReference>
<gene>
    <name evidence="1" type="ORF">BcabD6B2_55770</name>
</gene>
<reference evidence="1 2" key="1">
    <citation type="submission" date="2021-06" db="EMBL/GenBank/DDBJ databases">
        <title>Genome sequence of Babesia caballi.</title>
        <authorList>
            <person name="Yamagishi J."/>
            <person name="Kidaka T."/>
            <person name="Ochi A."/>
        </authorList>
    </citation>
    <scope>NUCLEOTIDE SEQUENCE [LARGE SCALE GENOMIC DNA]</scope>
    <source>
        <strain evidence="1">USDA-D6B2</strain>
    </source>
</reference>
<dbReference type="RefSeq" id="XP_067718210.1">
    <property type="nucleotide sequence ID" value="XM_067862109.1"/>
</dbReference>
<name>A0AAV4M234_BABCB</name>
<comment type="caution">
    <text evidence="1">The sequence shown here is derived from an EMBL/GenBank/DDBJ whole genome shotgun (WGS) entry which is preliminary data.</text>
</comment>
<proteinExistence type="predicted"/>
<accession>A0AAV4M234</accession>
<sequence length="152" mass="16097">MLFDIGLKLLGEFDIWAFGSGKGRSRCLNVRARPTALNKSRQEALAVEVGSHGAVGKRQIAPPTAMFMTPPVYVGEGLVVKRQAAEENLGALSLVIITTHFAPIGIMVERRICFSLKLGDEGGGGVANGGEDGGIGVICKFRPCFKIVDIAV</sequence>